<dbReference type="GO" id="GO:0006310">
    <property type="term" value="P:DNA recombination"/>
    <property type="evidence" value="ECO:0007669"/>
    <property type="project" value="InterPro"/>
</dbReference>
<feature type="region of interest" description="Disordered" evidence="9">
    <location>
        <begin position="1"/>
        <end position="56"/>
    </location>
</feature>
<comment type="subunit">
    <text evidence="8">Component of the replication restart primosome.</text>
</comment>
<evidence type="ECO:0000259" key="10">
    <source>
        <dbReference type="Pfam" id="PF17764"/>
    </source>
</evidence>
<reference evidence="11" key="1">
    <citation type="submission" date="2020-02" db="EMBL/GenBank/DDBJ databases">
        <authorList>
            <person name="Meier V. D."/>
        </authorList>
    </citation>
    <scope>NUCLEOTIDE SEQUENCE</scope>
    <source>
        <strain evidence="11">AVDCRST_MAG36</strain>
    </source>
</reference>
<dbReference type="GO" id="GO:0005524">
    <property type="term" value="F:ATP binding"/>
    <property type="evidence" value="ECO:0007669"/>
    <property type="project" value="UniProtKB-UniRule"/>
</dbReference>
<evidence type="ECO:0000256" key="5">
    <source>
        <dbReference type="ARBA" id="ARBA00022833"/>
    </source>
</evidence>
<feature type="binding site" evidence="8">
    <location>
        <position position="447"/>
    </location>
    <ligand>
        <name>Zn(2+)</name>
        <dbReference type="ChEBI" id="CHEBI:29105"/>
        <label>1</label>
    </ligand>
</feature>
<comment type="cofactor">
    <cofactor evidence="8">
        <name>Zn(2+)</name>
        <dbReference type="ChEBI" id="CHEBI:29105"/>
    </cofactor>
    <text evidence="8">Binds 2 zinc ions per subunit.</text>
</comment>
<feature type="binding site" evidence="8">
    <location>
        <position position="477"/>
    </location>
    <ligand>
        <name>Zn(2+)</name>
        <dbReference type="ChEBI" id="CHEBI:29105"/>
        <label>2</label>
    </ligand>
</feature>
<evidence type="ECO:0000256" key="9">
    <source>
        <dbReference type="SAM" id="MobiDB-lite"/>
    </source>
</evidence>
<dbReference type="PANTHER" id="PTHR30580">
    <property type="entry name" value="PRIMOSOMAL PROTEIN N"/>
    <property type="match status" value="1"/>
</dbReference>
<evidence type="ECO:0000256" key="2">
    <source>
        <dbReference type="ARBA" id="ARBA00022705"/>
    </source>
</evidence>
<dbReference type="Pfam" id="PF17764">
    <property type="entry name" value="PriA_3primeBD"/>
    <property type="match status" value="1"/>
</dbReference>
<feature type="binding site" evidence="8">
    <location>
        <position position="474"/>
    </location>
    <ligand>
        <name>Zn(2+)</name>
        <dbReference type="ChEBI" id="CHEBI:29105"/>
        <label>2</label>
    </ligand>
</feature>
<dbReference type="GO" id="GO:0008270">
    <property type="term" value="F:zinc ion binding"/>
    <property type="evidence" value="ECO:0007669"/>
    <property type="project" value="UniProtKB-UniRule"/>
</dbReference>
<dbReference type="InterPro" id="IPR041222">
    <property type="entry name" value="PriA_3primeBD"/>
</dbReference>
<dbReference type="Gene3D" id="3.40.50.300">
    <property type="entry name" value="P-loop containing nucleotide triphosphate hydrolases"/>
    <property type="match status" value="1"/>
</dbReference>
<dbReference type="GO" id="GO:0003677">
    <property type="term" value="F:DNA binding"/>
    <property type="evidence" value="ECO:0007669"/>
    <property type="project" value="UniProtKB-UniRule"/>
</dbReference>
<dbReference type="InterPro" id="IPR005259">
    <property type="entry name" value="PriA"/>
</dbReference>
<comment type="function">
    <text evidence="8">Initiates the restart of stalled replication forks, which reloads the replicative helicase on sites other than the origin of replication. Recognizes and binds to abandoned replication forks and remodels them to uncover a helicase loading site. Promotes assembly of the primosome at these replication forks.</text>
</comment>
<feature type="domain" description="Primosomal protein N' 3' DNA-binding" evidence="10">
    <location>
        <begin position="61"/>
        <end position="160"/>
    </location>
</feature>
<keyword evidence="11" id="KW-0378">Hydrolase</keyword>
<evidence type="ECO:0000256" key="1">
    <source>
        <dbReference type="ARBA" id="ARBA00022515"/>
    </source>
</evidence>
<dbReference type="GO" id="GO:0006302">
    <property type="term" value="P:double-strand break repair"/>
    <property type="evidence" value="ECO:0007669"/>
    <property type="project" value="InterPro"/>
</dbReference>
<keyword evidence="4 8" id="KW-0547">Nucleotide-binding</keyword>
<dbReference type="GO" id="GO:0006269">
    <property type="term" value="P:DNA replication, synthesis of primer"/>
    <property type="evidence" value="ECO:0007669"/>
    <property type="project" value="UniProtKB-KW"/>
</dbReference>
<keyword evidence="6 8" id="KW-0067">ATP-binding</keyword>
<evidence type="ECO:0000256" key="4">
    <source>
        <dbReference type="ARBA" id="ARBA00022741"/>
    </source>
</evidence>
<keyword evidence="7 8" id="KW-0238">DNA-binding</keyword>
<keyword evidence="3 8" id="KW-0479">Metal-binding</keyword>
<keyword evidence="5 8" id="KW-0862">Zinc</keyword>
<comment type="similarity">
    <text evidence="8">Belongs to the helicase family. PriA subfamily.</text>
</comment>
<accession>A0A6J4LU91</accession>
<name>A0A6J4LU91_9ACTN</name>
<dbReference type="InterPro" id="IPR042115">
    <property type="entry name" value="PriA_3primeBD_sf"/>
</dbReference>
<dbReference type="GO" id="GO:0043138">
    <property type="term" value="F:3'-5' DNA helicase activity"/>
    <property type="evidence" value="ECO:0007669"/>
    <property type="project" value="TreeGrafter"/>
</dbReference>
<dbReference type="Gene3D" id="3.40.1440.60">
    <property type="entry name" value="PriA, 3(prime) DNA-binding domain"/>
    <property type="match status" value="1"/>
</dbReference>
<keyword evidence="1 8" id="KW-0639">Primosome</keyword>
<evidence type="ECO:0000256" key="7">
    <source>
        <dbReference type="ARBA" id="ARBA00023125"/>
    </source>
</evidence>
<keyword evidence="2 8" id="KW-0235">DNA replication</keyword>
<protein>
    <recommendedName>
        <fullName evidence="8">Probable replication restart protein PriA</fullName>
    </recommendedName>
    <alternativeName>
        <fullName evidence="8">Putative ATP-dependent DNA helicase PriA</fullName>
    </alternativeName>
</protein>
<comment type="caution">
    <text evidence="8">As this protein does not have any detectable helicase domains, it probably does not have helicase activity.</text>
</comment>
<dbReference type="AlphaFoldDB" id="A0A6J4LU91"/>
<feature type="binding site" evidence="8">
    <location>
        <position position="495"/>
    </location>
    <ligand>
        <name>Zn(2+)</name>
        <dbReference type="ChEBI" id="CHEBI:29105"/>
        <label>1</label>
    </ligand>
</feature>
<sequence length="741" mass="77779">MVDLSSAQVRQDAPPDGADLPDQLELLPPPARARRALATARRRASPGSSPDTPAPALPVARVLVDVPLAHLDKPFDYLVPAALDERVRPGSRVKVRFAGQDVDGFVLERTAASDHEGRLTPLRRAVSAEPVLSPEVARLCTAVAERYAGTRSDVLRLAVPPRHAATEAATPSPVAEPVAGPVADAGSLWRRYRGGPELIAGLGAPDEAPDEAPDGAADGAGPRAVWTALPGEDWADRLAEAAAATAGRGRGALLCVPDRRDLALLDAALAEALGPGRHVVLSAELGPAARYAAFLAVSRGSVKVVAGTRAAAFAPVHDLGLVGIWDDGDDLHAEPRAPYPHVREVLLLRAQQTGCAVLVGAHARSVEAASLLRSGWATEVVADRATVRDRAPRVSIPGATTHDLDRDPGARSVRLPSAVHTAVRSALERGPVLVQAPRGGYVPVLACERCRHPVRCSACAGPVRLVGPDAPPSCGWCGRTGREVTGAEGWSCPECRHTRFRAPVVGERRTAEELGRAFPRVPVRRSSGERVLPDVDDRPAIVVATPGAEPRARGGYAAAVLLDTWLVLARPDLRSVEEAFRRWTNAAALVQGAEQGGQVVAVGDPAHPALQALVRWDPGGLAEREAAERVSAHLPPASRLAVLTGAREAVESTLAALVLPAGAEVLGPVPHSDGSARGGTRTDLRPDPQGLLVEDDPVRVVVRVPRRSGPALTRTLREAQGVRSARKLAPVRVQVDPVELG</sequence>
<evidence type="ECO:0000256" key="3">
    <source>
        <dbReference type="ARBA" id="ARBA00022723"/>
    </source>
</evidence>
<dbReference type="GO" id="GO:0006270">
    <property type="term" value="P:DNA replication initiation"/>
    <property type="evidence" value="ECO:0007669"/>
    <property type="project" value="TreeGrafter"/>
</dbReference>
<feature type="binding site" evidence="8">
    <location>
        <position position="459"/>
    </location>
    <ligand>
        <name>Zn(2+)</name>
        <dbReference type="ChEBI" id="CHEBI:29105"/>
        <label>2</label>
    </ligand>
</feature>
<feature type="compositionally biased region" description="Basic residues" evidence="9">
    <location>
        <begin position="32"/>
        <end position="44"/>
    </location>
</feature>
<dbReference type="InterPro" id="IPR027417">
    <property type="entry name" value="P-loop_NTPase"/>
</dbReference>
<evidence type="ECO:0000256" key="6">
    <source>
        <dbReference type="ARBA" id="ARBA00022840"/>
    </source>
</evidence>
<feature type="binding site" evidence="8">
    <location>
        <position position="492"/>
    </location>
    <ligand>
        <name>Zn(2+)</name>
        <dbReference type="ChEBI" id="CHEBI:29105"/>
        <label>1</label>
    </ligand>
</feature>
<proteinExistence type="inferred from homology"/>
<feature type="region of interest" description="Disordered" evidence="9">
    <location>
        <begin position="668"/>
        <end position="691"/>
    </location>
</feature>
<feature type="region of interest" description="Disordered" evidence="9">
    <location>
        <begin position="200"/>
        <end position="223"/>
    </location>
</feature>
<keyword evidence="11" id="KW-0347">Helicase</keyword>
<dbReference type="PANTHER" id="PTHR30580:SF0">
    <property type="entry name" value="PRIMOSOMAL PROTEIN N"/>
    <property type="match status" value="1"/>
</dbReference>
<dbReference type="EMBL" id="CADCUH010000091">
    <property type="protein sequence ID" value="CAA9342498.1"/>
    <property type="molecule type" value="Genomic_DNA"/>
</dbReference>
<organism evidence="11">
    <name type="scientific">uncultured Nocardioidaceae bacterium</name>
    <dbReference type="NCBI Taxonomy" id="253824"/>
    <lineage>
        <taxon>Bacteria</taxon>
        <taxon>Bacillati</taxon>
        <taxon>Actinomycetota</taxon>
        <taxon>Actinomycetes</taxon>
        <taxon>Propionibacteriales</taxon>
        <taxon>Nocardioidaceae</taxon>
        <taxon>environmental samples</taxon>
    </lineage>
</organism>
<dbReference type="HAMAP" id="MF_00983">
    <property type="entry name" value="PriA"/>
    <property type="match status" value="1"/>
</dbReference>
<evidence type="ECO:0000313" key="11">
    <source>
        <dbReference type="EMBL" id="CAA9342498.1"/>
    </source>
</evidence>
<gene>
    <name evidence="8" type="primary">priA</name>
    <name evidence="11" type="ORF">AVDCRST_MAG36-1467</name>
</gene>
<feature type="binding site" evidence="8">
    <location>
        <position position="450"/>
    </location>
    <ligand>
        <name>Zn(2+)</name>
        <dbReference type="ChEBI" id="CHEBI:29105"/>
        <label>1</label>
    </ligand>
</feature>
<feature type="binding site" evidence="8">
    <location>
        <position position="456"/>
    </location>
    <ligand>
        <name>Zn(2+)</name>
        <dbReference type="ChEBI" id="CHEBI:29105"/>
        <label>2</label>
    </ligand>
</feature>
<dbReference type="GO" id="GO:1990077">
    <property type="term" value="C:primosome complex"/>
    <property type="evidence" value="ECO:0007669"/>
    <property type="project" value="UniProtKB-UniRule"/>
</dbReference>
<evidence type="ECO:0000256" key="8">
    <source>
        <dbReference type="HAMAP-Rule" id="MF_00983"/>
    </source>
</evidence>